<feature type="compositionally biased region" description="Low complexity" evidence="2">
    <location>
        <begin position="278"/>
        <end position="298"/>
    </location>
</feature>
<evidence type="ECO:0000313" key="5">
    <source>
        <dbReference type="Proteomes" id="UP001476247"/>
    </source>
</evidence>
<reference evidence="4 5" key="1">
    <citation type="submission" date="2024-04" db="EMBL/GenBank/DDBJ databases">
        <title>genome sequences of Mucor flavus KT1a and Helicostylum pulchrum KT1b strains isolation_sourced from the surface of a dry-aged beef.</title>
        <authorList>
            <person name="Toyotome T."/>
            <person name="Hosono M."/>
            <person name="Torimaru M."/>
            <person name="Fukuda K."/>
            <person name="Mikami N."/>
        </authorList>
    </citation>
    <scope>NUCLEOTIDE SEQUENCE [LARGE SCALE GENOMIC DNA]</scope>
    <source>
        <strain evidence="4 5">KT1b</strain>
    </source>
</reference>
<dbReference type="EMBL" id="BAABUJ010000026">
    <property type="protein sequence ID" value="GAA5803105.1"/>
    <property type="molecule type" value="Genomic_DNA"/>
</dbReference>
<gene>
    <name evidence="4" type="ORF">HPULCUR_008580</name>
</gene>
<feature type="region of interest" description="Disordered" evidence="2">
    <location>
        <begin position="1"/>
        <end position="50"/>
    </location>
</feature>
<dbReference type="PANTHER" id="PTHR28260:SF1">
    <property type="entry name" value="SPINDLE POLE BODY COMPONENT SPC105"/>
    <property type="match status" value="1"/>
</dbReference>
<evidence type="ECO:0000256" key="2">
    <source>
        <dbReference type="SAM" id="MobiDB-lite"/>
    </source>
</evidence>
<feature type="region of interest" description="Disordered" evidence="2">
    <location>
        <begin position="102"/>
        <end position="162"/>
    </location>
</feature>
<feature type="compositionally biased region" description="Polar residues" evidence="2">
    <location>
        <begin position="344"/>
        <end position="360"/>
    </location>
</feature>
<evidence type="ECO:0000256" key="1">
    <source>
        <dbReference type="SAM" id="Coils"/>
    </source>
</evidence>
<dbReference type="SMART" id="SM00787">
    <property type="entry name" value="Spc7"/>
    <property type="match status" value="1"/>
</dbReference>
<evidence type="ECO:0000313" key="4">
    <source>
        <dbReference type="EMBL" id="GAA5803105.1"/>
    </source>
</evidence>
<feature type="region of interest" description="Disordered" evidence="2">
    <location>
        <begin position="274"/>
        <end position="377"/>
    </location>
</feature>
<protein>
    <recommendedName>
        <fullName evidence="3">Spc7 kinetochore protein domain-containing protein</fullName>
    </recommendedName>
</protein>
<accession>A0ABP9Y918</accession>
<dbReference type="InterPro" id="IPR033338">
    <property type="entry name" value="Spc105/Spc7"/>
</dbReference>
<dbReference type="PANTHER" id="PTHR28260">
    <property type="entry name" value="SPINDLE POLE BODY COMPONENT SPC105"/>
    <property type="match status" value="1"/>
</dbReference>
<dbReference type="InterPro" id="IPR013253">
    <property type="entry name" value="Spc7_domain"/>
</dbReference>
<keyword evidence="1" id="KW-0175">Coiled coil</keyword>
<dbReference type="Proteomes" id="UP001476247">
    <property type="component" value="Unassembled WGS sequence"/>
</dbReference>
<keyword evidence="5" id="KW-1185">Reference proteome</keyword>
<dbReference type="Pfam" id="PF18210">
    <property type="entry name" value="Knl1_RWD_C"/>
    <property type="match status" value="1"/>
</dbReference>
<feature type="coiled-coil region" evidence="1">
    <location>
        <begin position="624"/>
        <end position="672"/>
    </location>
</feature>
<comment type="caution">
    <text evidence="4">The sequence shown here is derived from an EMBL/GenBank/DDBJ whole genome shotgun (WGS) entry which is preliminary data.</text>
</comment>
<feature type="domain" description="Spc7 kinetochore protein" evidence="3">
    <location>
        <begin position="410"/>
        <end position="716"/>
    </location>
</feature>
<proteinExistence type="predicted"/>
<dbReference type="Pfam" id="PF08317">
    <property type="entry name" value="Spc7"/>
    <property type="match status" value="1"/>
</dbReference>
<name>A0ABP9Y918_9FUNG</name>
<organism evidence="4 5">
    <name type="scientific">Helicostylum pulchrum</name>
    <dbReference type="NCBI Taxonomy" id="562976"/>
    <lineage>
        <taxon>Eukaryota</taxon>
        <taxon>Fungi</taxon>
        <taxon>Fungi incertae sedis</taxon>
        <taxon>Mucoromycota</taxon>
        <taxon>Mucoromycotina</taxon>
        <taxon>Mucoromycetes</taxon>
        <taxon>Mucorales</taxon>
        <taxon>Mucorineae</taxon>
        <taxon>Mucoraceae</taxon>
        <taxon>Helicostylum</taxon>
    </lineage>
</organism>
<dbReference type="InterPro" id="IPR040850">
    <property type="entry name" value="Knl1_RWD_C"/>
</dbReference>
<evidence type="ECO:0000259" key="3">
    <source>
        <dbReference type="SMART" id="SM00787"/>
    </source>
</evidence>
<feature type="compositionally biased region" description="Low complexity" evidence="2">
    <location>
        <begin position="109"/>
        <end position="132"/>
    </location>
</feature>
<sequence length="889" mass="101946">MASPFRKTIPDQSGDLYSSAKSPRRSILRAPESPFRFNSPLYSHEPGSEQRRVSFAPGANFRVFNEDDSPYASTHFDASNITEDIHITDSIAHILDEDEPSMLNDAFNSPSSSFFRRPSASPVRRPSASPVSKRARRPDLFGSPKSPLTRTGGAPPTFLSRMNSESDLTDYLPKMDFRKRRNIFDDDEDDDEDTDMIITQNIPAETYSDDENMVITQTIPAQTYSDDEDMVITQTAPAETYSDDESMVITQTIPAETYSDDESMLITQEQFISKSPVRTPTRTPTRTPIGTPQRTPTRSSLRASLGTPPRVTPVKVYKTPTRSPLRTPLRNPVRTPLRSALRYSLNTPQRALGPSKSSYLGSPLRSASRKRSAASPRSFYLHTGQSMESESMVAFHEDVPDMFQESPHYYDAHDEVIVNEPKMTLSDFLVRAHIVFPSDFPTNDSVFDPEYELLDTDVTEDQDISATTVLPEIQLYQQACKQLIESIKASDEIITNIDRDVSQANPQLFVEYMDGTPETQNNIQRQLEDIKYYSMLRSKQEWLTLWTNNLKEFPSTLRDLKHKLDTYRELEQAIGDKLVELNQYHLALSDALNHYRQKEQNYHRIDHHQLRMLLDEIKNQDLFYQDLKKNADDLEKHLQELEQEDEALEAEILELTKLLKEAEETIEQNQCITTRDLIDTKKEYIQISEMFGWKVKQMDDITFHLEIDDGVDIIVDLKKLSDRDPDAVFCQLSLSKEKELGPFIELLQGFELVTRDKWDMIVIIQEIAVYWNRVRMIFRAIELVQRRSWVTVTALEDTDPHQAGFSCEICLFNFEGKSKSIITFEYRVKDILTFPDLDLSTLTLEVCYGGMEHDALKSLLIQDLSKEGILNMAESLQSVLRLTLVSSET</sequence>